<dbReference type="Proteomes" id="UP000006094">
    <property type="component" value="Chromosome"/>
</dbReference>
<organism evidence="1 2">
    <name type="scientific">Gottschalkia acidurici (strain ATCC 7906 / DSM 604 / BCRC 14475 / CIP 104303 / KCTC 5404 / NCIMB 10678 / 9a)</name>
    <name type="common">Clostridium acidurici</name>
    <dbReference type="NCBI Taxonomy" id="1128398"/>
    <lineage>
        <taxon>Bacteria</taxon>
        <taxon>Bacillati</taxon>
        <taxon>Bacillota</taxon>
        <taxon>Tissierellia</taxon>
        <taxon>Tissierellales</taxon>
        <taxon>Gottschalkiaceae</taxon>
        <taxon>Gottschalkia</taxon>
    </lineage>
</organism>
<sequence length="82" mass="9666">MIWNRKEVFVGHSLQSFNEVCQILNANQIKYEYKIVNNSNPYVFGSGRGRRGTFGENMSYSNLYYIYVHKNDYDHALAILHQ</sequence>
<evidence type="ECO:0008006" key="3">
    <source>
        <dbReference type="Google" id="ProtNLM"/>
    </source>
</evidence>
<proteinExistence type="predicted"/>
<reference evidence="1 2" key="1">
    <citation type="journal article" date="2012" name="PLoS ONE">
        <title>The purine-utilizing bacterium Clostridium acidurici 9a: a genome-guided metabolic reconsideration.</title>
        <authorList>
            <person name="Hartwich K."/>
            <person name="Poehlein A."/>
            <person name="Daniel R."/>
        </authorList>
    </citation>
    <scope>NUCLEOTIDE SEQUENCE [LARGE SCALE GENOMIC DNA]</scope>
    <source>
        <strain evidence="2">ATCC 7906 / DSM 604 / BCRC 14475 / CIP 104303 / KCTC 5404 / NCIMB 10678 / 9a</strain>
    </source>
</reference>
<dbReference type="AlphaFoldDB" id="K0AYL7"/>
<dbReference type="eggNOG" id="ENOG50330I1">
    <property type="taxonomic scope" value="Bacteria"/>
</dbReference>
<protein>
    <recommendedName>
        <fullName evidence="3">DUF2007 domain-containing protein</fullName>
    </recommendedName>
</protein>
<dbReference type="HOGENOM" id="CLU_189763_0_0_9"/>
<name>K0AYL7_GOTA9</name>
<keyword evidence="2" id="KW-1185">Reference proteome</keyword>
<dbReference type="KEGG" id="cad:Curi_c04260"/>
<dbReference type="EMBL" id="CP003326">
    <property type="protein sequence ID" value="AFS77501.1"/>
    <property type="molecule type" value="Genomic_DNA"/>
</dbReference>
<evidence type="ECO:0000313" key="2">
    <source>
        <dbReference type="Proteomes" id="UP000006094"/>
    </source>
</evidence>
<gene>
    <name evidence="1" type="ordered locus">Curi_c04260</name>
</gene>
<evidence type="ECO:0000313" key="1">
    <source>
        <dbReference type="EMBL" id="AFS77501.1"/>
    </source>
</evidence>
<accession>K0AYL7</accession>